<evidence type="ECO:0000313" key="1">
    <source>
        <dbReference type="EMBL" id="VDD44511.1"/>
    </source>
</evidence>
<name>A0A3P6FAK8_BRAOL</name>
<gene>
    <name evidence="1" type="ORF">BOLC5T32058H</name>
</gene>
<sequence length="52" mass="5847">MRLFLIPRSTNGRADALAKEARTICYIFSHIDQTRPDGGAPRRIGTSDHHLI</sequence>
<accession>A0A3P6FAK8</accession>
<organism evidence="1">
    <name type="scientific">Brassica oleracea</name>
    <name type="common">Wild cabbage</name>
    <dbReference type="NCBI Taxonomy" id="3712"/>
    <lineage>
        <taxon>Eukaryota</taxon>
        <taxon>Viridiplantae</taxon>
        <taxon>Streptophyta</taxon>
        <taxon>Embryophyta</taxon>
        <taxon>Tracheophyta</taxon>
        <taxon>Spermatophyta</taxon>
        <taxon>Magnoliopsida</taxon>
        <taxon>eudicotyledons</taxon>
        <taxon>Gunneridae</taxon>
        <taxon>Pentapetalae</taxon>
        <taxon>rosids</taxon>
        <taxon>malvids</taxon>
        <taxon>Brassicales</taxon>
        <taxon>Brassicaceae</taxon>
        <taxon>Brassiceae</taxon>
        <taxon>Brassica</taxon>
    </lineage>
</organism>
<proteinExistence type="predicted"/>
<reference evidence="1" key="1">
    <citation type="submission" date="2018-11" db="EMBL/GenBank/DDBJ databases">
        <authorList>
            <consortium name="Genoscope - CEA"/>
            <person name="William W."/>
        </authorList>
    </citation>
    <scope>NUCLEOTIDE SEQUENCE</scope>
</reference>
<dbReference type="AlphaFoldDB" id="A0A3P6FAK8"/>
<dbReference type="EMBL" id="LR031877">
    <property type="protein sequence ID" value="VDD44511.1"/>
    <property type="molecule type" value="Genomic_DNA"/>
</dbReference>
<protein>
    <submittedName>
        <fullName evidence="1">Uncharacterized protein</fullName>
    </submittedName>
</protein>